<dbReference type="GO" id="GO:0003986">
    <property type="term" value="F:acetyl-CoA hydrolase activity"/>
    <property type="evidence" value="ECO:0007669"/>
    <property type="project" value="UniProtKB-EC"/>
</dbReference>
<dbReference type="VEuPathDB" id="HostDB:ENSCPOG00000004734"/>
<dbReference type="GO" id="GO:0003985">
    <property type="term" value="F:acetyl-CoA C-acetyltransferase activity"/>
    <property type="evidence" value="ECO:0007669"/>
    <property type="project" value="Ensembl"/>
</dbReference>
<evidence type="ECO:0000256" key="8">
    <source>
        <dbReference type="ARBA" id="ARBA00047588"/>
    </source>
</evidence>
<dbReference type="GeneTree" id="ENSGT01030000234626"/>
<evidence type="ECO:0000256" key="11">
    <source>
        <dbReference type="ARBA" id="ARBA00048074"/>
    </source>
</evidence>
<dbReference type="FunFam" id="3.40.47.10:FF:000010">
    <property type="entry name" value="Acetyl-CoA acetyltransferase (Thiolase)"/>
    <property type="match status" value="1"/>
</dbReference>
<keyword evidence="7 18" id="KW-0012">Acyltransferase</keyword>
<reference evidence="22" key="1">
    <citation type="journal article" date="2011" name="Nature">
        <title>A high-resolution map of human evolutionary constraint using 29 mammals.</title>
        <authorList>
            <person name="Lindblad-Toh K."/>
            <person name="Garber M."/>
            <person name="Zuk O."/>
            <person name="Lin M.F."/>
            <person name="Parker B.J."/>
            <person name="Washietl S."/>
            <person name="Kheradpour P."/>
            <person name="Ernst J."/>
            <person name="Jordan G."/>
            <person name="Mauceli E."/>
            <person name="Ward L.D."/>
            <person name="Lowe C.B."/>
            <person name="Holloway A.K."/>
            <person name="Clamp M."/>
            <person name="Gnerre S."/>
            <person name="Alfoldi J."/>
            <person name="Beal K."/>
            <person name="Chang J."/>
            <person name="Clawson H."/>
            <person name="Cuff J."/>
            <person name="Di Palma F."/>
            <person name="Fitzgerald S."/>
            <person name="Flicek P."/>
            <person name="Guttman M."/>
            <person name="Hubisz M.J."/>
            <person name="Jaffe D.B."/>
            <person name="Jungreis I."/>
            <person name="Kent W.J."/>
            <person name="Kostka D."/>
            <person name="Lara M."/>
            <person name="Martins A.L."/>
            <person name="Massingham T."/>
            <person name="Moltke I."/>
            <person name="Raney B.J."/>
            <person name="Rasmussen M.D."/>
            <person name="Robinson J."/>
            <person name="Stark A."/>
            <person name="Vilella A.J."/>
            <person name="Wen J."/>
            <person name="Xie X."/>
            <person name="Zody M.C."/>
            <person name="Baldwin J."/>
            <person name="Bloom T."/>
            <person name="Chin C.W."/>
            <person name="Heiman D."/>
            <person name="Nicol R."/>
            <person name="Nusbaum C."/>
            <person name="Young S."/>
            <person name="Wilkinson J."/>
            <person name="Worley K.C."/>
            <person name="Kovar C.L."/>
            <person name="Muzny D.M."/>
            <person name="Gibbs R.A."/>
            <person name="Cree A."/>
            <person name="Dihn H.H."/>
            <person name="Fowler G."/>
            <person name="Jhangiani S."/>
            <person name="Joshi V."/>
            <person name="Lee S."/>
            <person name="Lewis L.R."/>
            <person name="Nazareth L.V."/>
            <person name="Okwuonu G."/>
            <person name="Santibanez J."/>
            <person name="Warren W.C."/>
            <person name="Mardis E.R."/>
            <person name="Weinstock G.M."/>
            <person name="Wilson R.K."/>
            <person name="Delehaunty K."/>
            <person name="Dooling D."/>
            <person name="Fronik C."/>
            <person name="Fulton L."/>
            <person name="Fulton B."/>
            <person name="Graves T."/>
            <person name="Minx P."/>
            <person name="Sodergren E."/>
            <person name="Birney E."/>
            <person name="Margulies E.H."/>
            <person name="Herrero J."/>
            <person name="Green E.D."/>
            <person name="Haussler D."/>
            <person name="Siepel A."/>
            <person name="Goldman N."/>
            <person name="Pollard K.S."/>
            <person name="Pedersen J.S."/>
            <person name="Lander E.S."/>
            <person name="Kellis M."/>
        </authorList>
    </citation>
    <scope>NUCLEOTIDE SEQUENCE [LARGE SCALE GENOMIC DNA]</scope>
    <source>
        <strain evidence="22">2N</strain>
    </source>
</reference>
<dbReference type="OMA" id="RWCASSM"/>
<evidence type="ECO:0000256" key="17">
    <source>
        <dbReference type="PIRSR" id="PIRSR000429-1"/>
    </source>
</evidence>
<dbReference type="CTD" id="10449"/>
<dbReference type="PANTHER" id="PTHR18919:SF107">
    <property type="entry name" value="ACETYL-COA ACETYLTRANSFERASE, CYTOSOLIC"/>
    <property type="match status" value="1"/>
</dbReference>
<comment type="similarity">
    <text evidence="3 18">Belongs to the thiolase-like superfamily. Thiolase family.</text>
</comment>
<dbReference type="PROSITE" id="PS00737">
    <property type="entry name" value="THIOLASE_2"/>
    <property type="match status" value="1"/>
</dbReference>
<accession>H0V3U6</accession>
<dbReference type="InterPro" id="IPR020613">
    <property type="entry name" value="Thiolase_CS"/>
</dbReference>
<dbReference type="AlphaFoldDB" id="H0V3U6"/>
<dbReference type="PIRSF" id="PIRSF000429">
    <property type="entry name" value="Ac-CoA_Ac_transf"/>
    <property type="match status" value="1"/>
</dbReference>
<comment type="pathway">
    <text evidence="2">Lipid metabolism; fatty acid beta-oxidation.</text>
</comment>
<dbReference type="GO" id="GO:0036064">
    <property type="term" value="C:ciliary basal body"/>
    <property type="evidence" value="ECO:0007669"/>
    <property type="project" value="Ensembl"/>
</dbReference>
<keyword evidence="6" id="KW-0007">Acetylation</keyword>
<dbReference type="InterPro" id="IPR020617">
    <property type="entry name" value="Thiolase_C"/>
</dbReference>
<dbReference type="EMBL" id="AAKN02020097">
    <property type="status" value="NOT_ANNOTATED_CDS"/>
    <property type="molecule type" value="Genomic_DNA"/>
</dbReference>
<dbReference type="eggNOG" id="KOG1391">
    <property type="taxonomic scope" value="Eukaryota"/>
</dbReference>
<sequence>MALLRGVFVVAAKRTPFGAYGGLLKDYTATDLAEFAAKAALSAGKVPPETINSVIVGNVMQSSSDAIYLARHVGLRVGIPKEIPALTVNRLCGSGFQSIVNGCQEICVKDAEVVLCGGTESMSQAPFCVRNMRFGTRFGFDLKLEDSLWEGLTDPHVKLSMALTAENLAVQHKISREDCDKYALQSQQRWKAANDAGYFNDEMVPIEVKTKKGKQTMQVDEHARPQTTLEQLQKLPPVFKKEGTVTAGNASGVSDGAGAVIIASEDAVKKHNFTPLARIVGYFASGCDPSIMGIGPVPAISGAMKRTGLSLKDMDLVEVNEAFAPQYLAVQKSLNLDPSKTNINGGAIALGHPLGGSGTRITAHLVHELRRRGGKYAVGSACIGGGQGIAVIIENVA</sequence>
<comment type="catalytic activity">
    <reaction evidence="1">
        <text>butanoyl-CoA + H2O = butanoate + CoA + H(+)</text>
        <dbReference type="Rhea" id="RHEA:40111"/>
        <dbReference type="ChEBI" id="CHEBI:15377"/>
        <dbReference type="ChEBI" id="CHEBI:15378"/>
        <dbReference type="ChEBI" id="CHEBI:17968"/>
        <dbReference type="ChEBI" id="CHEBI:57287"/>
        <dbReference type="ChEBI" id="CHEBI:57371"/>
    </reaction>
    <physiologicalReaction direction="left-to-right" evidence="1">
        <dbReference type="Rhea" id="RHEA:40112"/>
    </physiologicalReaction>
</comment>
<comment type="catalytic activity">
    <reaction evidence="14">
        <text>an acyl-CoA + acetyl-CoA = a 3-oxoacyl-CoA + CoA</text>
        <dbReference type="Rhea" id="RHEA:21564"/>
        <dbReference type="ChEBI" id="CHEBI:57287"/>
        <dbReference type="ChEBI" id="CHEBI:57288"/>
        <dbReference type="ChEBI" id="CHEBI:58342"/>
        <dbReference type="ChEBI" id="CHEBI:90726"/>
        <dbReference type="EC" id="2.3.1.16"/>
    </reaction>
    <physiologicalReaction direction="left-to-right" evidence="14">
        <dbReference type="Rhea" id="RHEA:21565"/>
    </physiologicalReaction>
    <physiologicalReaction direction="right-to-left" evidence="14">
        <dbReference type="Rhea" id="RHEA:21566"/>
    </physiologicalReaction>
</comment>
<gene>
    <name evidence="21" type="primary">ACAA2</name>
</gene>
<evidence type="ECO:0000256" key="16">
    <source>
        <dbReference type="ARBA" id="ARBA00052880"/>
    </source>
</evidence>
<feature type="domain" description="Thiolase N-terminal" evidence="19">
    <location>
        <begin position="7"/>
        <end position="266"/>
    </location>
</feature>
<dbReference type="GO" id="GO:0071456">
    <property type="term" value="P:cellular response to hypoxia"/>
    <property type="evidence" value="ECO:0007669"/>
    <property type="project" value="Ensembl"/>
</dbReference>
<dbReference type="InterPro" id="IPR020616">
    <property type="entry name" value="Thiolase_N"/>
</dbReference>
<evidence type="ECO:0000256" key="13">
    <source>
        <dbReference type="ARBA" id="ARBA00050199"/>
    </source>
</evidence>
<reference evidence="21" key="2">
    <citation type="submission" date="2025-08" db="UniProtKB">
        <authorList>
            <consortium name="Ensembl"/>
        </authorList>
    </citation>
    <scope>IDENTIFICATION</scope>
    <source>
        <strain evidence="21">2N</strain>
    </source>
</reference>
<evidence type="ECO:0000256" key="6">
    <source>
        <dbReference type="ARBA" id="ARBA00022990"/>
    </source>
</evidence>
<dbReference type="PANTHER" id="PTHR18919">
    <property type="entry name" value="ACETYL-COA C-ACYLTRANSFERASE"/>
    <property type="match status" value="1"/>
</dbReference>
<dbReference type="InterPro" id="IPR002155">
    <property type="entry name" value="Thiolase"/>
</dbReference>
<reference evidence="21" key="3">
    <citation type="submission" date="2025-09" db="UniProtKB">
        <authorList>
            <consortium name="Ensembl"/>
        </authorList>
    </citation>
    <scope>IDENTIFICATION</scope>
    <source>
        <strain evidence="21">2N</strain>
    </source>
</reference>
<dbReference type="InParanoid" id="H0V3U6"/>
<comment type="catalytic activity">
    <reaction evidence="10">
        <text>decanoyl-CoA + H2O = decanoate + CoA + H(+)</text>
        <dbReference type="Rhea" id="RHEA:40059"/>
        <dbReference type="ChEBI" id="CHEBI:15377"/>
        <dbReference type="ChEBI" id="CHEBI:15378"/>
        <dbReference type="ChEBI" id="CHEBI:27689"/>
        <dbReference type="ChEBI" id="CHEBI:57287"/>
        <dbReference type="ChEBI" id="CHEBI:61430"/>
    </reaction>
    <physiologicalReaction direction="left-to-right" evidence="10">
        <dbReference type="Rhea" id="RHEA:40060"/>
    </physiologicalReaction>
</comment>
<dbReference type="GeneID" id="100715434"/>
<keyword evidence="22" id="KW-1185">Reference proteome</keyword>
<feature type="active site" description="Proton acceptor" evidence="17">
    <location>
        <position position="352"/>
    </location>
</feature>
<proteinExistence type="inferred from homology"/>
<evidence type="ECO:0000256" key="1">
    <source>
        <dbReference type="ARBA" id="ARBA00000295"/>
    </source>
</evidence>
<evidence type="ECO:0000256" key="15">
    <source>
        <dbReference type="ARBA" id="ARBA00052772"/>
    </source>
</evidence>
<evidence type="ECO:0000256" key="3">
    <source>
        <dbReference type="ARBA" id="ARBA00010982"/>
    </source>
</evidence>
<dbReference type="PROSITE" id="PS00098">
    <property type="entry name" value="THIOLASE_1"/>
    <property type="match status" value="1"/>
</dbReference>
<evidence type="ECO:0000256" key="7">
    <source>
        <dbReference type="ARBA" id="ARBA00023315"/>
    </source>
</evidence>
<dbReference type="Proteomes" id="UP000005447">
    <property type="component" value="Unassembled WGS sequence"/>
</dbReference>
<evidence type="ECO:0000256" key="5">
    <source>
        <dbReference type="ARBA" id="ARBA00022946"/>
    </source>
</evidence>
<dbReference type="SUPFAM" id="SSF53901">
    <property type="entry name" value="Thiolase-like"/>
    <property type="match status" value="2"/>
</dbReference>
<dbReference type="GO" id="GO:1901029">
    <property type="term" value="P:negative regulation of mitochondrial outer membrane permeabilization involved in apoptotic signaling pathway"/>
    <property type="evidence" value="ECO:0007669"/>
    <property type="project" value="Ensembl"/>
</dbReference>
<comment type="catalytic activity">
    <reaction evidence="15">
        <text>propanoyl-CoA + H2O = propanoate + CoA + H(+)</text>
        <dbReference type="Rhea" id="RHEA:40103"/>
        <dbReference type="ChEBI" id="CHEBI:15377"/>
        <dbReference type="ChEBI" id="CHEBI:15378"/>
        <dbReference type="ChEBI" id="CHEBI:17272"/>
        <dbReference type="ChEBI" id="CHEBI:57287"/>
        <dbReference type="ChEBI" id="CHEBI:57392"/>
    </reaction>
    <physiologicalReaction direction="left-to-right" evidence="15">
        <dbReference type="Rhea" id="RHEA:40104"/>
    </physiologicalReaction>
</comment>
<feature type="active site" description="Acyl-thioester intermediate" evidence="17">
    <location>
        <position position="92"/>
    </location>
</feature>
<evidence type="ECO:0000259" key="19">
    <source>
        <dbReference type="Pfam" id="PF00108"/>
    </source>
</evidence>
<dbReference type="InterPro" id="IPR020615">
    <property type="entry name" value="Thiolase_acyl_enz_int_AS"/>
</dbReference>
<dbReference type="Pfam" id="PF00108">
    <property type="entry name" value="Thiolase_N"/>
    <property type="match status" value="1"/>
</dbReference>
<organism evidence="21 22">
    <name type="scientific">Cavia porcellus</name>
    <name type="common">Guinea pig</name>
    <dbReference type="NCBI Taxonomy" id="10141"/>
    <lineage>
        <taxon>Eukaryota</taxon>
        <taxon>Metazoa</taxon>
        <taxon>Chordata</taxon>
        <taxon>Craniata</taxon>
        <taxon>Vertebrata</taxon>
        <taxon>Euteleostomi</taxon>
        <taxon>Mammalia</taxon>
        <taxon>Eutheria</taxon>
        <taxon>Euarchontoglires</taxon>
        <taxon>Glires</taxon>
        <taxon>Rodentia</taxon>
        <taxon>Hystricomorpha</taxon>
        <taxon>Caviidae</taxon>
        <taxon>Cavia</taxon>
    </lineage>
</organism>
<dbReference type="HOGENOM" id="CLU_031026_0_0_1"/>
<dbReference type="Pfam" id="PF02803">
    <property type="entry name" value="Thiolase_C"/>
    <property type="match status" value="1"/>
</dbReference>
<dbReference type="RefSeq" id="XP_003474205.1">
    <property type="nucleotide sequence ID" value="XM_003474157.5"/>
</dbReference>
<dbReference type="KEGG" id="cpoc:100715434"/>
<dbReference type="Ensembl" id="ENSCPOT00000004784.3">
    <property type="protein sequence ID" value="ENSCPOP00000004266.3"/>
    <property type="gene ID" value="ENSCPOG00000004734.4"/>
</dbReference>
<dbReference type="CDD" id="cd00751">
    <property type="entry name" value="thiolase"/>
    <property type="match status" value="1"/>
</dbReference>
<comment type="catalytic activity">
    <reaction evidence="16">
        <text>acetyl-CoA + H2O = acetate + CoA + H(+)</text>
        <dbReference type="Rhea" id="RHEA:20289"/>
        <dbReference type="ChEBI" id="CHEBI:15377"/>
        <dbReference type="ChEBI" id="CHEBI:15378"/>
        <dbReference type="ChEBI" id="CHEBI:30089"/>
        <dbReference type="ChEBI" id="CHEBI:57287"/>
        <dbReference type="ChEBI" id="CHEBI:57288"/>
        <dbReference type="EC" id="3.1.2.1"/>
    </reaction>
    <physiologicalReaction direction="left-to-right" evidence="16">
        <dbReference type="Rhea" id="RHEA:20290"/>
    </physiologicalReaction>
</comment>
<dbReference type="GO" id="GO:0016604">
    <property type="term" value="C:nuclear body"/>
    <property type="evidence" value="ECO:0007669"/>
    <property type="project" value="Ensembl"/>
</dbReference>
<dbReference type="STRING" id="10141.ENSCPOP00000004266"/>
<feature type="domain" description="Thiolase C-terminal" evidence="20">
    <location>
        <begin position="274"/>
        <end position="394"/>
    </location>
</feature>
<dbReference type="GO" id="GO:0047617">
    <property type="term" value="F:fatty acyl-CoA hydrolase activity"/>
    <property type="evidence" value="ECO:0007669"/>
    <property type="project" value="Ensembl"/>
</dbReference>
<evidence type="ECO:0000313" key="21">
    <source>
        <dbReference type="Ensembl" id="ENSCPOP00000004266.3"/>
    </source>
</evidence>
<comment type="catalytic activity">
    <reaction evidence="9">
        <text>hexadecanoyl-CoA + H2O = hexadecanoate + CoA + H(+)</text>
        <dbReference type="Rhea" id="RHEA:16645"/>
        <dbReference type="ChEBI" id="CHEBI:7896"/>
        <dbReference type="ChEBI" id="CHEBI:15377"/>
        <dbReference type="ChEBI" id="CHEBI:15378"/>
        <dbReference type="ChEBI" id="CHEBI:57287"/>
        <dbReference type="ChEBI" id="CHEBI:57379"/>
        <dbReference type="EC" id="3.1.2.2"/>
    </reaction>
    <physiologicalReaction direction="left-to-right" evidence="9">
        <dbReference type="Rhea" id="RHEA:16646"/>
    </physiologicalReaction>
</comment>
<dbReference type="GO" id="GO:0006635">
    <property type="term" value="P:fatty acid beta-oxidation"/>
    <property type="evidence" value="ECO:0007669"/>
    <property type="project" value="TreeGrafter"/>
</dbReference>
<evidence type="ECO:0000256" key="2">
    <source>
        <dbReference type="ARBA" id="ARBA00005005"/>
    </source>
</evidence>
<evidence type="ECO:0000256" key="12">
    <source>
        <dbReference type="ARBA" id="ARBA00048180"/>
    </source>
</evidence>
<comment type="catalytic activity">
    <reaction evidence="8">
        <text>octanoyl-CoA + H2O = octanoate + CoA + H(+)</text>
        <dbReference type="Rhea" id="RHEA:30143"/>
        <dbReference type="ChEBI" id="CHEBI:15377"/>
        <dbReference type="ChEBI" id="CHEBI:15378"/>
        <dbReference type="ChEBI" id="CHEBI:25646"/>
        <dbReference type="ChEBI" id="CHEBI:57287"/>
        <dbReference type="ChEBI" id="CHEBI:57386"/>
    </reaction>
    <physiologicalReaction direction="left-to-right" evidence="8">
        <dbReference type="Rhea" id="RHEA:30144"/>
    </physiologicalReaction>
</comment>
<dbReference type="Bgee" id="ENSCPOG00000004734">
    <property type="expression patterns" value="Expressed in adult mammalian kidney and 13 other cell types or tissues"/>
</dbReference>
<dbReference type="Gene3D" id="3.40.47.10">
    <property type="match status" value="2"/>
</dbReference>
<comment type="catalytic activity">
    <reaction evidence="13">
        <text>hexanoyl-CoA + H2O = hexanoate + CoA + H(+)</text>
        <dbReference type="Rhea" id="RHEA:40115"/>
        <dbReference type="ChEBI" id="CHEBI:15377"/>
        <dbReference type="ChEBI" id="CHEBI:15378"/>
        <dbReference type="ChEBI" id="CHEBI:17120"/>
        <dbReference type="ChEBI" id="CHEBI:57287"/>
        <dbReference type="ChEBI" id="CHEBI:62620"/>
    </reaction>
    <physiologicalReaction direction="left-to-right" evidence="13">
        <dbReference type="Rhea" id="RHEA:40116"/>
    </physiologicalReaction>
</comment>
<evidence type="ECO:0000256" key="18">
    <source>
        <dbReference type="RuleBase" id="RU003557"/>
    </source>
</evidence>
<dbReference type="InterPro" id="IPR020610">
    <property type="entry name" value="Thiolase_AS"/>
</dbReference>
<feature type="active site" description="Proton acceptor" evidence="17">
    <location>
        <position position="382"/>
    </location>
</feature>
<evidence type="ECO:0000259" key="20">
    <source>
        <dbReference type="Pfam" id="PF02803"/>
    </source>
</evidence>
<comment type="catalytic activity">
    <reaction evidence="11">
        <text>dodecanoyl-CoA + H2O = dodecanoate + CoA + H(+)</text>
        <dbReference type="Rhea" id="RHEA:30135"/>
        <dbReference type="ChEBI" id="CHEBI:15377"/>
        <dbReference type="ChEBI" id="CHEBI:15378"/>
        <dbReference type="ChEBI" id="CHEBI:18262"/>
        <dbReference type="ChEBI" id="CHEBI:57287"/>
        <dbReference type="ChEBI" id="CHEBI:57375"/>
    </reaction>
    <physiologicalReaction direction="left-to-right" evidence="11">
        <dbReference type="Rhea" id="RHEA:30136"/>
    </physiologicalReaction>
</comment>
<dbReference type="FunCoup" id="H0V3U6">
    <property type="interactions" value="1473"/>
</dbReference>
<protein>
    <submittedName>
        <fullName evidence="21">Acetyl-CoA acyltransferase 2</fullName>
    </submittedName>
</protein>
<keyword evidence="5" id="KW-0809">Transit peptide</keyword>
<dbReference type="NCBIfam" id="TIGR01930">
    <property type="entry name" value="AcCoA-C-Actrans"/>
    <property type="match status" value="1"/>
</dbReference>
<name>H0V3U6_CAVPO</name>
<dbReference type="InterPro" id="IPR016039">
    <property type="entry name" value="Thiolase-like"/>
</dbReference>
<evidence type="ECO:0000256" key="10">
    <source>
        <dbReference type="ARBA" id="ARBA00047969"/>
    </source>
</evidence>
<comment type="catalytic activity">
    <reaction evidence="12">
        <text>tetradecanoyl-CoA + H2O = tetradecanoate + CoA + H(+)</text>
        <dbReference type="Rhea" id="RHEA:40119"/>
        <dbReference type="ChEBI" id="CHEBI:15377"/>
        <dbReference type="ChEBI" id="CHEBI:15378"/>
        <dbReference type="ChEBI" id="CHEBI:30807"/>
        <dbReference type="ChEBI" id="CHEBI:57287"/>
        <dbReference type="ChEBI" id="CHEBI:57385"/>
    </reaction>
    <physiologicalReaction direction="left-to-right" evidence="12">
        <dbReference type="Rhea" id="RHEA:40120"/>
    </physiologicalReaction>
</comment>
<evidence type="ECO:0000313" key="22">
    <source>
        <dbReference type="Proteomes" id="UP000005447"/>
    </source>
</evidence>
<dbReference type="GO" id="GO:1902109">
    <property type="term" value="P:negative regulation of mitochondrial membrane permeability involved in apoptotic process"/>
    <property type="evidence" value="ECO:0007669"/>
    <property type="project" value="Ensembl"/>
</dbReference>
<evidence type="ECO:0000256" key="4">
    <source>
        <dbReference type="ARBA" id="ARBA00022679"/>
    </source>
</evidence>
<dbReference type="OrthoDB" id="5404651at2759"/>
<evidence type="ECO:0000256" key="14">
    <source>
        <dbReference type="ARBA" id="ARBA00051285"/>
    </source>
</evidence>
<dbReference type="PROSITE" id="PS00099">
    <property type="entry name" value="THIOLASE_3"/>
    <property type="match status" value="1"/>
</dbReference>
<keyword evidence="4 18" id="KW-0808">Transferase</keyword>
<dbReference type="GO" id="GO:0005739">
    <property type="term" value="C:mitochondrion"/>
    <property type="evidence" value="ECO:0007669"/>
    <property type="project" value="Ensembl"/>
</dbReference>
<evidence type="ECO:0000256" key="9">
    <source>
        <dbReference type="ARBA" id="ARBA00047734"/>
    </source>
</evidence>